<dbReference type="Pfam" id="PF10091">
    <property type="entry name" value="Glycoamylase"/>
    <property type="match status" value="1"/>
</dbReference>
<evidence type="ECO:0000313" key="3">
    <source>
        <dbReference type="Proteomes" id="UP001179363"/>
    </source>
</evidence>
<evidence type="ECO:0000259" key="1">
    <source>
        <dbReference type="Pfam" id="PF10091"/>
    </source>
</evidence>
<reference evidence="2" key="1">
    <citation type="submission" date="2022-01" db="EMBL/GenBank/DDBJ databases">
        <title>Gillisia lutea sp. nov., isolated from marine plastic residues from the Malvarosa beach (Valencia, Spain).</title>
        <authorList>
            <person name="Vidal-Verdu A."/>
            <person name="Molina-Menor E."/>
            <person name="Satari L."/>
            <person name="Pascual J."/>
            <person name="Pereto J."/>
            <person name="Porcar M."/>
        </authorList>
    </citation>
    <scope>NUCLEOTIDE SEQUENCE</scope>
    <source>
        <strain evidence="2">M10.2A</strain>
    </source>
</reference>
<dbReference type="RefSeq" id="WP_236132407.1">
    <property type="nucleotide sequence ID" value="NZ_JAKGTH010000006.1"/>
</dbReference>
<accession>A0ABS9EBW4</accession>
<dbReference type="InterPro" id="IPR019282">
    <property type="entry name" value="Glycoamylase-like_cons_dom"/>
</dbReference>
<dbReference type="EMBL" id="JAKGTH010000006">
    <property type="protein sequence ID" value="MCF4100258.1"/>
    <property type="molecule type" value="Genomic_DNA"/>
</dbReference>
<proteinExistence type="predicted"/>
<dbReference type="Gene3D" id="1.50.10.140">
    <property type="match status" value="1"/>
</dbReference>
<sequence>MFKRSFLIALALIGVSCSNDSGPGYQEPYIPTPIDDDVGEVVLKDDELLDLVQEQTFKYFYDFAEANSGMARERSQDNAYNGDAPHIVTTGGTGFGLASFPSAVERGWISKEEALNRLDKILNFLETVPTYHGAFSHWYMGNSAQTRPFSQYDNGGDLIETAFLIQGLLICRQYFDSTNDTESTLRSRITKIWEDVEWDWYTQNKEVLYWHWSPNYGFQMNLPIKGWNEGLITYVLAAASPTHPISKEVYIDGWASNGGIRTNRSHYSYNMPLGPSYGGPLFFSHYSFIGLDPRTLEDQYANYWNQNTSHTLINYEYCVRNPKNYKGYGENSWGLTASDNYEGYSAHSPTNDLGVITPTAALSSFPYTPEKSMAALRYFYEELGDNLWGDYGFYDAYSEENNWFAKGYLAIDQGPIIAMIENYRTQLPWNLFMANPEIKQGLDKLGFTY</sequence>
<dbReference type="Proteomes" id="UP001179363">
    <property type="component" value="Unassembled WGS sequence"/>
</dbReference>
<dbReference type="PIRSF" id="PIRSF028431">
    <property type="entry name" value="UCP028431"/>
    <property type="match status" value="1"/>
</dbReference>
<protein>
    <submittedName>
        <fullName evidence="2">DUF3131 domain-containing protein</fullName>
    </submittedName>
</protein>
<evidence type="ECO:0000313" key="2">
    <source>
        <dbReference type="EMBL" id="MCF4100258.1"/>
    </source>
</evidence>
<gene>
    <name evidence="2" type="ORF">L1I30_01140</name>
</gene>
<organism evidence="2 3">
    <name type="scientific">Gillisia lutea</name>
    <dbReference type="NCBI Taxonomy" id="2909668"/>
    <lineage>
        <taxon>Bacteria</taxon>
        <taxon>Pseudomonadati</taxon>
        <taxon>Bacteroidota</taxon>
        <taxon>Flavobacteriia</taxon>
        <taxon>Flavobacteriales</taxon>
        <taxon>Flavobacteriaceae</taxon>
        <taxon>Gillisia</taxon>
    </lineage>
</organism>
<feature type="domain" description="Glycoamylase-like" evidence="1">
    <location>
        <begin position="222"/>
        <end position="436"/>
    </location>
</feature>
<comment type="caution">
    <text evidence="2">The sequence shown here is derived from an EMBL/GenBank/DDBJ whole genome shotgun (WGS) entry which is preliminary data.</text>
</comment>
<dbReference type="PROSITE" id="PS51257">
    <property type="entry name" value="PROKAR_LIPOPROTEIN"/>
    <property type="match status" value="1"/>
</dbReference>
<keyword evidence="3" id="KW-1185">Reference proteome</keyword>
<name>A0ABS9EBW4_9FLAO</name>
<dbReference type="InterPro" id="IPR016883">
    <property type="entry name" value="UCP028431"/>
</dbReference>